<proteinExistence type="predicted"/>
<evidence type="ECO:0000313" key="3">
    <source>
        <dbReference type="Proteomes" id="UP000664303"/>
    </source>
</evidence>
<gene>
    <name evidence="2" type="ORF">JYP50_00050</name>
</gene>
<dbReference type="InterPro" id="IPR018676">
    <property type="entry name" value="DUF2149"/>
</dbReference>
<comment type="caution">
    <text evidence="2">The sequence shown here is derived from an EMBL/GenBank/DDBJ whole genome shotgun (WGS) entry which is preliminary data.</text>
</comment>
<dbReference type="RefSeq" id="WP_206558411.1">
    <property type="nucleotide sequence ID" value="NZ_JAFKCZ010000001.1"/>
</dbReference>
<accession>A0A939IKI2</accession>
<evidence type="ECO:0000256" key="1">
    <source>
        <dbReference type="SAM" id="MobiDB-lite"/>
    </source>
</evidence>
<feature type="region of interest" description="Disordered" evidence="1">
    <location>
        <begin position="1"/>
        <end position="20"/>
    </location>
</feature>
<protein>
    <submittedName>
        <fullName evidence="2">DUF2149 domain-containing protein</fullName>
    </submittedName>
</protein>
<organism evidence="2 3">
    <name type="scientific">Parahaliea mediterranea</name>
    <dbReference type="NCBI Taxonomy" id="651086"/>
    <lineage>
        <taxon>Bacteria</taxon>
        <taxon>Pseudomonadati</taxon>
        <taxon>Pseudomonadota</taxon>
        <taxon>Gammaproteobacteria</taxon>
        <taxon>Cellvibrionales</taxon>
        <taxon>Halieaceae</taxon>
        <taxon>Parahaliea</taxon>
    </lineage>
</organism>
<dbReference type="Proteomes" id="UP000664303">
    <property type="component" value="Unassembled WGS sequence"/>
</dbReference>
<dbReference type="AlphaFoldDB" id="A0A939IKI2"/>
<feature type="region of interest" description="Disordered" evidence="1">
    <location>
        <begin position="64"/>
        <end position="84"/>
    </location>
</feature>
<name>A0A939IKI2_9GAMM</name>
<reference evidence="2" key="1">
    <citation type="submission" date="2021-02" db="EMBL/GenBank/DDBJ databases">
        <title>PHA producing bacteria isolated from coastal sediment in Guangdong, Shenzhen.</title>
        <authorList>
            <person name="Zheng W."/>
            <person name="Yu S."/>
            <person name="Huang Y."/>
        </authorList>
    </citation>
    <scope>NUCLEOTIDE SEQUENCE</scope>
    <source>
        <strain evidence="2">TN14-10</strain>
    </source>
</reference>
<sequence>MARRGLTHSRFDEPEEEPLGGLSNLVDIVLVFACGLMAALASRYGSLPEQQAPSGGQEVVRGTEMPQLPRGVGEAGSGYQSVGTVYRDPESGKLILVGDSSAP</sequence>
<dbReference type="Pfam" id="PF09919">
    <property type="entry name" value="DUF2149"/>
    <property type="match status" value="1"/>
</dbReference>
<dbReference type="EMBL" id="JAFKCZ010000001">
    <property type="protein sequence ID" value="MBN7794958.1"/>
    <property type="molecule type" value="Genomic_DNA"/>
</dbReference>
<evidence type="ECO:0000313" key="2">
    <source>
        <dbReference type="EMBL" id="MBN7794958.1"/>
    </source>
</evidence>
<keyword evidence="3" id="KW-1185">Reference proteome</keyword>